<keyword evidence="2" id="KW-0472">Membrane</keyword>
<name>H6SPR1_PARPM</name>
<feature type="region of interest" description="Disordered" evidence="1">
    <location>
        <begin position="1"/>
        <end position="20"/>
    </location>
</feature>
<sequence length="261" mass="28700">MVGQAGTTGRSSQGCSPDPAQWLMRKGTTMRSGQTEGVWTLGTTLGLVALGLWGTLVLESVAPVFAGALAGTAFWLGRWHAQAQGTASRRLHYRIADELVQYRVFTRLLRDQNTRVCATSEEAALTLALGLRQMSDQLETLSHHARSGADPAAMLAELEALNEPLSDLLGRLQFQDITQQQLMFLSRLSVLLDDHIAELLHALGDRRSLERTTRFKELFDKAFEHTVMASQRHDHSVAVGLSPLDAPLGQVVELFEAEERA</sequence>
<keyword evidence="2" id="KW-0812">Transmembrane</keyword>
<organism evidence="3 4">
    <name type="scientific">Pararhodospirillum photometricum DSM 122</name>
    <dbReference type="NCBI Taxonomy" id="1150469"/>
    <lineage>
        <taxon>Bacteria</taxon>
        <taxon>Pseudomonadati</taxon>
        <taxon>Pseudomonadota</taxon>
        <taxon>Alphaproteobacteria</taxon>
        <taxon>Rhodospirillales</taxon>
        <taxon>Rhodospirillaceae</taxon>
        <taxon>Pararhodospirillum</taxon>
    </lineage>
</organism>
<dbReference type="STRING" id="1150469.RSPPHO_00555"/>
<evidence type="ECO:0000256" key="2">
    <source>
        <dbReference type="SAM" id="Phobius"/>
    </source>
</evidence>
<feature type="transmembrane region" description="Helical" evidence="2">
    <location>
        <begin position="38"/>
        <end position="56"/>
    </location>
</feature>
<dbReference type="EMBL" id="HE663493">
    <property type="protein sequence ID" value="CCG07181.1"/>
    <property type="molecule type" value="Genomic_DNA"/>
</dbReference>
<gene>
    <name evidence="3" type="ORF">RSPPHO_00555</name>
</gene>
<accession>H6SPR1</accession>
<dbReference type="Proteomes" id="UP000033220">
    <property type="component" value="Chromosome DSM 122"/>
</dbReference>
<dbReference type="KEGG" id="rpm:RSPPHO_00555"/>
<keyword evidence="4" id="KW-1185">Reference proteome</keyword>
<dbReference type="HOGENOM" id="CLU_1065095_0_0_5"/>
<proteinExistence type="predicted"/>
<dbReference type="PATRIC" id="fig|1150469.3.peg.652"/>
<evidence type="ECO:0000313" key="4">
    <source>
        <dbReference type="Proteomes" id="UP000033220"/>
    </source>
</evidence>
<evidence type="ECO:0000313" key="3">
    <source>
        <dbReference type="EMBL" id="CCG07181.1"/>
    </source>
</evidence>
<keyword evidence="2" id="KW-1133">Transmembrane helix</keyword>
<feature type="transmembrane region" description="Helical" evidence="2">
    <location>
        <begin position="62"/>
        <end position="81"/>
    </location>
</feature>
<reference evidence="3 4" key="1">
    <citation type="submission" date="2012-02" db="EMBL/GenBank/DDBJ databases">
        <title>Shotgun genome sequence of Phaeospirillum photometricum DSM 122.</title>
        <authorList>
            <person name="Duquesne K."/>
            <person name="Sturgis J."/>
        </authorList>
    </citation>
    <scope>NUCLEOTIDE SEQUENCE [LARGE SCALE GENOMIC DNA]</scope>
    <source>
        <strain evidence="4">DSM122</strain>
    </source>
</reference>
<evidence type="ECO:0000256" key="1">
    <source>
        <dbReference type="SAM" id="MobiDB-lite"/>
    </source>
</evidence>
<feature type="compositionally biased region" description="Polar residues" evidence="1">
    <location>
        <begin position="1"/>
        <end position="15"/>
    </location>
</feature>
<dbReference type="AlphaFoldDB" id="H6SPR1"/>
<evidence type="ECO:0008006" key="5">
    <source>
        <dbReference type="Google" id="ProtNLM"/>
    </source>
</evidence>
<protein>
    <recommendedName>
        <fullName evidence="5">5-bromo-4-chloroindolyl phosphate hydrolysis protein</fullName>
    </recommendedName>
</protein>